<dbReference type="PANTHER" id="PTHR35335:SF1">
    <property type="entry name" value="UPF0716 PROTEIN FXSA"/>
    <property type="match status" value="1"/>
</dbReference>
<evidence type="ECO:0000313" key="3">
    <source>
        <dbReference type="EMBL" id="RJK93162.1"/>
    </source>
</evidence>
<dbReference type="InterPro" id="IPR007313">
    <property type="entry name" value="FxsA"/>
</dbReference>
<feature type="compositionally biased region" description="Basic and acidic residues" evidence="1">
    <location>
        <begin position="174"/>
        <end position="185"/>
    </location>
</feature>
<proteinExistence type="predicted"/>
<comment type="caution">
    <text evidence="3">The sequence shown here is derived from an EMBL/GenBank/DDBJ whole genome shotgun (WGS) entry which is preliminary data.</text>
</comment>
<dbReference type="EMBL" id="QZEZ01000010">
    <property type="protein sequence ID" value="RJK93162.1"/>
    <property type="molecule type" value="Genomic_DNA"/>
</dbReference>
<evidence type="ECO:0000256" key="1">
    <source>
        <dbReference type="SAM" id="MobiDB-lite"/>
    </source>
</evidence>
<feature type="region of interest" description="Disordered" evidence="1">
    <location>
        <begin position="135"/>
        <end position="185"/>
    </location>
</feature>
<dbReference type="OrthoDB" id="9792788at2"/>
<feature type="transmembrane region" description="Helical" evidence="2">
    <location>
        <begin position="72"/>
        <end position="91"/>
    </location>
</feature>
<accession>A0A3A3ZDF7</accession>
<dbReference type="Pfam" id="PF04186">
    <property type="entry name" value="FxsA"/>
    <property type="match status" value="1"/>
</dbReference>
<dbReference type="NCBIfam" id="NF008528">
    <property type="entry name" value="PRK11463.1-2"/>
    <property type="match status" value="1"/>
</dbReference>
<gene>
    <name evidence="3" type="ORF">D5H78_17275</name>
</gene>
<evidence type="ECO:0000256" key="2">
    <source>
        <dbReference type="SAM" id="Phobius"/>
    </source>
</evidence>
<dbReference type="PANTHER" id="PTHR35335">
    <property type="entry name" value="UPF0716 PROTEIN FXSA"/>
    <property type="match status" value="1"/>
</dbReference>
<dbReference type="RefSeq" id="WP_119951754.1">
    <property type="nucleotide sequence ID" value="NZ_QZEZ01000010.1"/>
</dbReference>
<name>A0A3A3ZDF7_9ACTN</name>
<dbReference type="AlphaFoldDB" id="A0A3A3ZDF7"/>
<keyword evidence="4" id="KW-1185">Reference proteome</keyword>
<feature type="transmembrane region" description="Helical" evidence="2">
    <location>
        <begin position="29"/>
        <end position="47"/>
    </location>
</feature>
<dbReference type="Proteomes" id="UP000265614">
    <property type="component" value="Unassembled WGS sequence"/>
</dbReference>
<organism evidence="3 4">
    <name type="scientific">Vallicoccus soli</name>
    <dbReference type="NCBI Taxonomy" id="2339232"/>
    <lineage>
        <taxon>Bacteria</taxon>
        <taxon>Bacillati</taxon>
        <taxon>Actinomycetota</taxon>
        <taxon>Actinomycetes</taxon>
        <taxon>Motilibacterales</taxon>
        <taxon>Vallicoccaceae</taxon>
        <taxon>Vallicoccus</taxon>
    </lineage>
</organism>
<evidence type="ECO:0000313" key="4">
    <source>
        <dbReference type="Proteomes" id="UP000265614"/>
    </source>
</evidence>
<keyword evidence="2" id="KW-1133">Transmembrane helix</keyword>
<dbReference type="GO" id="GO:0016020">
    <property type="term" value="C:membrane"/>
    <property type="evidence" value="ECO:0007669"/>
    <property type="project" value="InterPro"/>
</dbReference>
<keyword evidence="2" id="KW-0472">Membrane</keyword>
<sequence length="185" mass="19390">MPAVLTLLFLVVPLVEVYLIVQVGQAVGAWTTVALLLAISALGAWVVRREGRRAWRGLQAALRGGRAPERELADGAMVLVGGTLLLTPGFLTDAVGVLLVLPPTRALLRGALLRWLARRALRAAGLPPEAARAFGIGGRRRGGTGAGGAHAGPWGARPGSRERVVPGEVVEGEVVDRPSREPGER</sequence>
<protein>
    <submittedName>
        <fullName evidence="3">FxsA family protein</fullName>
    </submittedName>
</protein>
<reference evidence="3 4" key="1">
    <citation type="submission" date="2018-09" db="EMBL/GenBank/DDBJ databases">
        <title>YIM 75000 draft genome.</title>
        <authorList>
            <person name="Tang S."/>
            <person name="Feng Y."/>
        </authorList>
    </citation>
    <scope>NUCLEOTIDE SEQUENCE [LARGE SCALE GENOMIC DNA]</scope>
    <source>
        <strain evidence="3 4">YIM 75000</strain>
    </source>
</reference>
<keyword evidence="2" id="KW-0812">Transmembrane</keyword>